<feature type="compositionally biased region" description="Basic and acidic residues" evidence="1">
    <location>
        <begin position="178"/>
        <end position="192"/>
    </location>
</feature>
<reference evidence="2 3" key="1">
    <citation type="submission" date="2019-03" db="EMBL/GenBank/DDBJ databases">
        <title>First draft genome of Liparis tanakae, snailfish: a comprehensive survey of snailfish specific genes.</title>
        <authorList>
            <person name="Kim W."/>
            <person name="Song I."/>
            <person name="Jeong J.-H."/>
            <person name="Kim D."/>
            <person name="Kim S."/>
            <person name="Ryu S."/>
            <person name="Song J.Y."/>
            <person name="Lee S.K."/>
        </authorList>
    </citation>
    <scope>NUCLEOTIDE SEQUENCE [LARGE SCALE GENOMIC DNA]</scope>
    <source>
        <tissue evidence="2">Muscle</tissue>
    </source>
</reference>
<proteinExistence type="predicted"/>
<keyword evidence="3" id="KW-1185">Reference proteome</keyword>
<organism evidence="2 3">
    <name type="scientific">Liparis tanakae</name>
    <name type="common">Tanaka's snailfish</name>
    <dbReference type="NCBI Taxonomy" id="230148"/>
    <lineage>
        <taxon>Eukaryota</taxon>
        <taxon>Metazoa</taxon>
        <taxon>Chordata</taxon>
        <taxon>Craniata</taxon>
        <taxon>Vertebrata</taxon>
        <taxon>Euteleostomi</taxon>
        <taxon>Actinopterygii</taxon>
        <taxon>Neopterygii</taxon>
        <taxon>Teleostei</taxon>
        <taxon>Neoteleostei</taxon>
        <taxon>Acanthomorphata</taxon>
        <taxon>Eupercaria</taxon>
        <taxon>Perciformes</taxon>
        <taxon>Cottioidei</taxon>
        <taxon>Cottales</taxon>
        <taxon>Liparidae</taxon>
        <taxon>Liparis</taxon>
    </lineage>
</organism>
<gene>
    <name evidence="2" type="ORF">EYF80_039801</name>
</gene>
<comment type="caution">
    <text evidence="2">The sequence shown here is derived from an EMBL/GenBank/DDBJ whole genome shotgun (WGS) entry which is preliminary data.</text>
</comment>
<protein>
    <submittedName>
        <fullName evidence="2">Uncharacterized protein</fullName>
    </submittedName>
</protein>
<feature type="region of interest" description="Disordered" evidence="1">
    <location>
        <begin position="169"/>
        <end position="192"/>
    </location>
</feature>
<evidence type="ECO:0000313" key="2">
    <source>
        <dbReference type="EMBL" id="TNN49993.1"/>
    </source>
</evidence>
<dbReference type="Proteomes" id="UP000314294">
    <property type="component" value="Unassembled WGS sequence"/>
</dbReference>
<evidence type="ECO:0000313" key="3">
    <source>
        <dbReference type="Proteomes" id="UP000314294"/>
    </source>
</evidence>
<name>A0A4Z2GAM1_9TELE</name>
<dbReference type="EMBL" id="SRLO01000634">
    <property type="protein sequence ID" value="TNN49993.1"/>
    <property type="molecule type" value="Genomic_DNA"/>
</dbReference>
<accession>A0A4Z2GAM1</accession>
<evidence type="ECO:0000256" key="1">
    <source>
        <dbReference type="SAM" id="MobiDB-lite"/>
    </source>
</evidence>
<sequence>MSPLRRVAGGYPPSLRPMDEEQRGAIAHLRPTCFELGLEGERLDHIGSGSQELSVQLPHWQRDGDRGVASPWAVCTCFRVFNGCLRCPVSTLHIATALELHHITSISYNHLPSIESPSCWSVKFTSNLIDSVGMRDHSFLSLTLLLLAIADEDPGPTSWEAFKETEIKVPPPRRGRGLIREGNDHTDDSSQA</sequence>
<dbReference type="AlphaFoldDB" id="A0A4Z2GAM1"/>